<comment type="cofactor">
    <cofactor evidence="10">
        <name>Mg(2+)</name>
        <dbReference type="ChEBI" id="CHEBI:18420"/>
    </cofactor>
    <cofactor evidence="10">
        <name>Mn(2+)</name>
        <dbReference type="ChEBI" id="CHEBI:29035"/>
    </cofactor>
</comment>
<evidence type="ECO:0000256" key="5">
    <source>
        <dbReference type="ARBA" id="ARBA00022763"/>
    </source>
</evidence>
<keyword evidence="6 10" id="KW-0378">Hydrolase</keyword>
<accession>A0A178WM27</accession>
<reference evidence="13" key="1">
    <citation type="journal article" date="2016" name="Proc. Natl. Acad. Sci. U.S.A.">
        <title>Chromosome-level assembly of Arabidopsis thaliana Ler reveals the extent of translocation and inversion polymorphisms.</title>
        <authorList>
            <person name="Zapata L."/>
            <person name="Ding J."/>
            <person name="Willing E.M."/>
            <person name="Hartwig B."/>
            <person name="Bezdan D."/>
            <person name="Jiao W.B."/>
            <person name="Patel V."/>
            <person name="Velikkakam James G."/>
            <person name="Koornneef M."/>
            <person name="Ossowski S."/>
            <person name="Schneeberger K."/>
        </authorList>
    </citation>
    <scope>NUCLEOTIDE SEQUENCE [LARGE SCALE GENOMIC DNA]</scope>
    <source>
        <strain evidence="13">cv. Landsberg erecta</strain>
    </source>
</reference>
<dbReference type="SMART" id="SM00910">
    <property type="entry name" value="HIRAN"/>
    <property type="match status" value="1"/>
</dbReference>
<dbReference type="EMBL" id="LUHQ01000001">
    <property type="protein sequence ID" value="OAP18563.1"/>
    <property type="molecule type" value="Genomic_DNA"/>
</dbReference>
<keyword evidence="3 10" id="KW-0540">Nuclease</keyword>
<dbReference type="Gene3D" id="3.30.70.2330">
    <property type="match status" value="1"/>
</dbReference>
<dbReference type="GO" id="GO:0003676">
    <property type="term" value="F:nucleic acid binding"/>
    <property type="evidence" value="ECO:0007669"/>
    <property type="project" value="InterPro"/>
</dbReference>
<evidence type="ECO:0000313" key="13">
    <source>
        <dbReference type="Proteomes" id="UP000078284"/>
    </source>
</evidence>
<dbReference type="Proteomes" id="UP000078284">
    <property type="component" value="Chromosome 1"/>
</dbReference>
<dbReference type="PANTHER" id="PTHR15749:SF4">
    <property type="entry name" value="FANCONI-ASSOCIATED NUCLEASE 1"/>
    <property type="match status" value="1"/>
</dbReference>
<evidence type="ECO:0000256" key="10">
    <source>
        <dbReference type="RuleBase" id="RU365033"/>
    </source>
</evidence>
<keyword evidence="10" id="KW-0539">Nucleus</keyword>
<evidence type="ECO:0000256" key="4">
    <source>
        <dbReference type="ARBA" id="ARBA00022723"/>
    </source>
</evidence>
<evidence type="ECO:0000256" key="2">
    <source>
        <dbReference type="ARBA" id="ARBA00005533"/>
    </source>
</evidence>
<keyword evidence="5 10" id="KW-0227">DNA damage</keyword>
<gene>
    <name evidence="12" type="ordered locus">AXX17_At1g42430</name>
</gene>
<dbReference type="GO" id="GO:0036297">
    <property type="term" value="P:interstrand cross-link repair"/>
    <property type="evidence" value="ECO:0007669"/>
    <property type="project" value="InterPro"/>
</dbReference>
<comment type="caution">
    <text evidence="12">The sequence shown here is derived from an EMBL/GenBank/DDBJ whole genome shotgun (WGS) entry which is preliminary data.</text>
</comment>
<evidence type="ECO:0000256" key="3">
    <source>
        <dbReference type="ARBA" id="ARBA00022722"/>
    </source>
</evidence>
<dbReference type="InterPro" id="IPR014905">
    <property type="entry name" value="HIRAN"/>
</dbReference>
<evidence type="ECO:0000259" key="11">
    <source>
        <dbReference type="SMART" id="SM00910"/>
    </source>
</evidence>
<keyword evidence="7 10" id="KW-0460">Magnesium</keyword>
<dbReference type="GO" id="GO:0005634">
    <property type="term" value="C:nucleus"/>
    <property type="evidence" value="ECO:0007669"/>
    <property type="project" value="UniProtKB-SubCell"/>
</dbReference>
<name>A0A178WM27_ARATH</name>
<proteinExistence type="inferred from homology"/>
<dbReference type="GO" id="GO:0008270">
    <property type="term" value="F:zinc ion binding"/>
    <property type="evidence" value="ECO:0007669"/>
    <property type="project" value="InterPro"/>
</dbReference>
<dbReference type="InterPro" id="IPR049125">
    <property type="entry name" value="FAN1-like_WH"/>
</dbReference>
<dbReference type="GO" id="GO:0016818">
    <property type="term" value="F:hydrolase activity, acting on acid anhydrides, in phosphorus-containing anhydrides"/>
    <property type="evidence" value="ECO:0007669"/>
    <property type="project" value="InterPro"/>
</dbReference>
<comment type="catalytic activity">
    <reaction evidence="1 10">
        <text>Hydrolytically removes 5'-nucleotides successively from the 3'-hydroxy termini of 3'-hydroxy-terminated oligonucleotides.</text>
        <dbReference type="EC" id="3.1.4.1"/>
    </reaction>
</comment>
<keyword evidence="9 10" id="KW-0464">Manganese</keyword>
<dbReference type="GO" id="GO:0004528">
    <property type="term" value="F:phosphodiesterase I activity"/>
    <property type="evidence" value="ECO:0007669"/>
    <property type="project" value="UniProtKB-EC"/>
</dbReference>
<keyword evidence="4 10" id="KW-0479">Metal-binding</keyword>
<evidence type="ECO:0000256" key="6">
    <source>
        <dbReference type="ARBA" id="ARBA00022801"/>
    </source>
</evidence>
<dbReference type="EC" id="3.1.4.1" evidence="10"/>
<dbReference type="FunFam" id="3.30.70.2330:FF:000002">
    <property type="entry name" value="Fanconi-associated nuclease"/>
    <property type="match status" value="1"/>
</dbReference>
<feature type="domain" description="HIRAN" evidence="11">
    <location>
        <begin position="158"/>
        <end position="252"/>
    </location>
</feature>
<dbReference type="ExpressionAtlas" id="A0A178WM27">
    <property type="expression patterns" value="baseline and differential"/>
</dbReference>
<dbReference type="PANTHER" id="PTHR15749">
    <property type="entry name" value="FANCONI-ASSOCIATED NUCLEASE 1"/>
    <property type="match status" value="1"/>
</dbReference>
<dbReference type="Pfam" id="PF08797">
    <property type="entry name" value="HIRAN"/>
    <property type="match status" value="1"/>
</dbReference>
<protein>
    <recommendedName>
        <fullName evidence="10">Fanconi-associated nuclease</fullName>
        <ecNumber evidence="10">3.1.4.1</ecNumber>
    </recommendedName>
</protein>
<keyword evidence="8 10" id="KW-0234">DNA repair</keyword>
<evidence type="ECO:0000313" key="12">
    <source>
        <dbReference type="EMBL" id="OAP18563.1"/>
    </source>
</evidence>
<evidence type="ECO:0000256" key="9">
    <source>
        <dbReference type="ARBA" id="ARBA00023211"/>
    </source>
</evidence>
<evidence type="ECO:0000256" key="7">
    <source>
        <dbReference type="ARBA" id="ARBA00022842"/>
    </source>
</evidence>
<organism evidence="12 13">
    <name type="scientific">Arabidopsis thaliana</name>
    <name type="common">Mouse-ear cress</name>
    <dbReference type="NCBI Taxonomy" id="3702"/>
    <lineage>
        <taxon>Eukaryota</taxon>
        <taxon>Viridiplantae</taxon>
        <taxon>Streptophyta</taxon>
        <taxon>Embryophyta</taxon>
        <taxon>Tracheophyta</taxon>
        <taxon>Spermatophyta</taxon>
        <taxon>Magnoliopsida</taxon>
        <taxon>eudicotyledons</taxon>
        <taxon>Gunneridae</taxon>
        <taxon>Pentapetalae</taxon>
        <taxon>rosids</taxon>
        <taxon>malvids</taxon>
        <taxon>Brassicales</taxon>
        <taxon>Brassicaceae</taxon>
        <taxon>Camelineae</taxon>
        <taxon>Arabidopsis</taxon>
    </lineage>
</organism>
<comment type="subcellular location">
    <subcellularLocation>
        <location evidence="10">Nucleus</location>
    </subcellularLocation>
</comment>
<comment type="similarity">
    <text evidence="2 10">Belongs to the FAN1 family.</text>
</comment>
<sequence>MLTGRESLLRLIGKRRRFLPNRHLLLSAHTPNSLNLEFNDYGNLVSLAGDDCRLSEDPTSSDDPSKFSDDLSLSTRKKRRLTQTTLLQSSFLSVPKQLEDGLVICTQQKSILDSETFEFSLVQRSEPSESICCKVEDGSCSPSREESLKTVTLDEDNGEAIETFIVGRKFSDVQDLEIGGDIFLLRHPENVKDRNAIKVISGDSEMLGYLPKDISQCLSPLIDDYDLKFEGTITSVPKKSSEAVLIKVVCHKMRSDGWKECELYGDFKPLWEKVLQVVEHQMQFPPKTTRYQLNFNVLLQEVLRSCSHLFTADEKAFLESFPTLSEDSQRLFIRLYTRKVIIV</sequence>
<comment type="function">
    <text evidence="10">Nuclease required for the repair of DNA interstrand cross-links (ICL). Acts as a 5'-3' exonuclease that anchors at a cut end of DNA and cleaves DNA successively at every third nucleotide, allowing to excise an ICL from one strand through flanking incisions.</text>
</comment>
<dbReference type="Pfam" id="PF21315">
    <property type="entry name" value="FAN1_HTH"/>
    <property type="match status" value="1"/>
</dbReference>
<dbReference type="AlphaFoldDB" id="A0A178WM27"/>
<dbReference type="InterPro" id="IPR033315">
    <property type="entry name" value="Fan1-like"/>
</dbReference>
<evidence type="ECO:0000256" key="8">
    <source>
        <dbReference type="ARBA" id="ARBA00023204"/>
    </source>
</evidence>
<evidence type="ECO:0000256" key="1">
    <source>
        <dbReference type="ARBA" id="ARBA00000983"/>
    </source>
</evidence>